<keyword evidence="12" id="KW-1185">Reference proteome</keyword>
<dbReference type="OrthoDB" id="5982705at2759"/>
<feature type="transmembrane region" description="Helical" evidence="10">
    <location>
        <begin position="208"/>
        <end position="232"/>
    </location>
</feature>
<dbReference type="HOGENOM" id="CLU_055524_4_2_1"/>
<dbReference type="SUPFAM" id="SSF48652">
    <property type="entry name" value="Tetraspanin"/>
    <property type="match status" value="1"/>
</dbReference>
<evidence type="ECO:0000256" key="4">
    <source>
        <dbReference type="ARBA" id="ARBA00022692"/>
    </source>
</evidence>
<dbReference type="InParanoid" id="I3MKG8"/>
<dbReference type="GeneID" id="101976641"/>
<dbReference type="EMBL" id="AGTP01062510">
    <property type="status" value="NOT_ANNOTATED_CDS"/>
    <property type="molecule type" value="Genomic_DNA"/>
</dbReference>
<keyword evidence="6 10" id="KW-0472">Membrane</keyword>
<dbReference type="eggNOG" id="KOG3882">
    <property type="taxonomic scope" value="Eukaryota"/>
</dbReference>
<feature type="transmembrane region" description="Helical" evidence="10">
    <location>
        <begin position="85"/>
        <end position="107"/>
    </location>
</feature>
<protein>
    <recommendedName>
        <fullName evidence="10">Tetraspanin</fullName>
    </recommendedName>
</protein>
<evidence type="ECO:0000256" key="7">
    <source>
        <dbReference type="ARBA" id="ARBA00023180"/>
    </source>
</evidence>
<keyword evidence="7" id="KW-0325">Glycoprotein</keyword>
<feature type="disulfide bond" evidence="9">
    <location>
        <begin position="152"/>
        <end position="172"/>
    </location>
</feature>
<gene>
    <name evidence="11" type="primary">TSPAN8</name>
</gene>
<dbReference type="GO" id="GO:0009986">
    <property type="term" value="C:cell surface"/>
    <property type="evidence" value="ECO:0007669"/>
    <property type="project" value="Ensembl"/>
</dbReference>
<dbReference type="Gene3D" id="1.10.1450.10">
    <property type="entry name" value="Tetraspanin"/>
    <property type="match status" value="1"/>
</dbReference>
<keyword evidence="4 10" id="KW-0812">Transmembrane</keyword>
<dbReference type="GO" id="GO:0007283">
    <property type="term" value="P:spermatogenesis"/>
    <property type="evidence" value="ECO:0007669"/>
    <property type="project" value="Ensembl"/>
</dbReference>
<evidence type="ECO:0000256" key="6">
    <source>
        <dbReference type="ARBA" id="ARBA00023136"/>
    </source>
</evidence>
<dbReference type="AlphaFoldDB" id="I3MKG8"/>
<dbReference type="PANTHER" id="PTHR19282:SF380">
    <property type="entry name" value="TETRASPANIN-8"/>
    <property type="match status" value="1"/>
</dbReference>
<dbReference type="Ensembl" id="ENSSTOT00000013144.3">
    <property type="protein sequence ID" value="ENSSTOP00000011782.2"/>
    <property type="gene ID" value="ENSSTOG00000013147.3"/>
</dbReference>
<evidence type="ECO:0000313" key="12">
    <source>
        <dbReference type="Proteomes" id="UP000005215"/>
    </source>
</evidence>
<reference evidence="11" key="3">
    <citation type="submission" date="2025-09" db="UniProtKB">
        <authorList>
            <consortium name="Ensembl"/>
        </authorList>
    </citation>
    <scope>IDENTIFICATION</scope>
</reference>
<feature type="transmembrane region" description="Helical" evidence="10">
    <location>
        <begin position="12"/>
        <end position="35"/>
    </location>
</feature>
<feature type="disulfide bond" evidence="9">
    <location>
        <begin position="151"/>
        <end position="181"/>
    </location>
</feature>
<dbReference type="OMA" id="IAIWIRV"/>
<dbReference type="InterPro" id="IPR000301">
    <property type="entry name" value="Tetraspanin_animals"/>
</dbReference>
<dbReference type="FunFam" id="1.10.1450.10:FF:000031">
    <property type="entry name" value="Tetraspanin"/>
    <property type="match status" value="1"/>
</dbReference>
<dbReference type="RefSeq" id="XP_040136251.1">
    <property type="nucleotide sequence ID" value="XM_040280317.1"/>
</dbReference>
<dbReference type="Proteomes" id="UP000005215">
    <property type="component" value="Unassembled WGS sequence"/>
</dbReference>
<evidence type="ECO:0000256" key="3">
    <source>
        <dbReference type="ARBA" id="ARBA00022475"/>
    </source>
</evidence>
<organism evidence="11 12">
    <name type="scientific">Ictidomys tridecemlineatus</name>
    <name type="common">Thirteen-lined ground squirrel</name>
    <name type="synonym">Spermophilus tridecemlineatus</name>
    <dbReference type="NCBI Taxonomy" id="43179"/>
    <lineage>
        <taxon>Eukaryota</taxon>
        <taxon>Metazoa</taxon>
        <taxon>Chordata</taxon>
        <taxon>Craniata</taxon>
        <taxon>Vertebrata</taxon>
        <taxon>Euteleostomi</taxon>
        <taxon>Mammalia</taxon>
        <taxon>Eutheria</taxon>
        <taxon>Euarchontoglires</taxon>
        <taxon>Glires</taxon>
        <taxon>Rodentia</taxon>
        <taxon>Sciuromorpha</taxon>
        <taxon>Sciuridae</taxon>
        <taxon>Xerinae</taxon>
        <taxon>Marmotini</taxon>
        <taxon>Ictidomys</taxon>
    </lineage>
</organism>
<dbReference type="GeneTree" id="ENSGT00940000158153"/>
<dbReference type="GO" id="GO:0010468">
    <property type="term" value="P:regulation of gene expression"/>
    <property type="evidence" value="ECO:0007669"/>
    <property type="project" value="Ensembl"/>
</dbReference>
<reference evidence="11" key="2">
    <citation type="submission" date="2025-08" db="UniProtKB">
        <authorList>
            <consortium name="Ensembl"/>
        </authorList>
    </citation>
    <scope>IDENTIFICATION</scope>
</reference>
<dbReference type="Pfam" id="PF00335">
    <property type="entry name" value="Tetraspanin"/>
    <property type="match status" value="1"/>
</dbReference>
<dbReference type="PIRSF" id="PIRSF002419">
    <property type="entry name" value="Tetraspanin"/>
    <property type="match status" value="1"/>
</dbReference>
<proteinExistence type="inferred from homology"/>
<comment type="subcellular location">
    <subcellularLocation>
        <location evidence="1">Cell membrane</location>
        <topology evidence="1">Multi-pass membrane protein</topology>
    </subcellularLocation>
    <subcellularLocation>
        <location evidence="10">Membrane</location>
        <topology evidence="10">Multi-pass membrane protein</topology>
    </subcellularLocation>
</comment>
<dbReference type="PRINTS" id="PR00259">
    <property type="entry name" value="TMFOUR"/>
</dbReference>
<evidence type="ECO:0000313" key="11">
    <source>
        <dbReference type="Ensembl" id="ENSSTOP00000011782.2"/>
    </source>
</evidence>
<evidence type="ECO:0000256" key="10">
    <source>
        <dbReference type="RuleBase" id="RU361218"/>
    </source>
</evidence>
<dbReference type="GO" id="GO:0005886">
    <property type="term" value="C:plasma membrane"/>
    <property type="evidence" value="ECO:0007669"/>
    <property type="project" value="UniProtKB-SubCell"/>
</dbReference>
<dbReference type="PANTHER" id="PTHR19282">
    <property type="entry name" value="TETRASPANIN"/>
    <property type="match status" value="1"/>
</dbReference>
<feature type="transmembrane region" description="Helical" evidence="10">
    <location>
        <begin position="55"/>
        <end position="78"/>
    </location>
</feature>
<evidence type="ECO:0000256" key="1">
    <source>
        <dbReference type="ARBA" id="ARBA00004651"/>
    </source>
</evidence>
<comment type="subunit">
    <text evidence="8">Forms homooligomers. Interacts with MEP1B. Interacts with integrin alpha3/ITGA3. Interacts with RICTOR and MTOR. Interacts with ADAM17. Interacts with ECE1.</text>
</comment>
<accession>I3MKG8</accession>
<evidence type="ECO:0000256" key="9">
    <source>
        <dbReference type="PIRSR" id="PIRSR002419-1"/>
    </source>
</evidence>
<name>I3MKG8_ICTTR</name>
<evidence type="ECO:0000256" key="8">
    <source>
        <dbReference type="ARBA" id="ARBA00064353"/>
    </source>
</evidence>
<reference evidence="12" key="1">
    <citation type="submission" date="2011-11" db="EMBL/GenBank/DDBJ databases">
        <title>The Draft Genome of Spermophilus tridecemlineatus.</title>
        <authorList>
            <consortium name="The Broad Institute Genome Assembly &amp; Analysis Group"/>
            <consortium name="Computational R&amp;D Group"/>
            <consortium name="and Sequencing Platform"/>
            <person name="Di Palma F."/>
            <person name="Alfoldi J."/>
            <person name="Johnson J."/>
            <person name="Berlin A."/>
            <person name="Gnerre S."/>
            <person name="Jaffe D."/>
            <person name="MacCallum I."/>
            <person name="Young S."/>
            <person name="Walker B.J."/>
            <person name="Lindblad-Toh K."/>
        </authorList>
    </citation>
    <scope>NUCLEOTIDE SEQUENCE [LARGE SCALE GENOMIC DNA]</scope>
</reference>
<keyword evidence="5 10" id="KW-1133">Transmembrane helix</keyword>
<dbReference type="FunCoup" id="I3MKG8">
    <property type="interactions" value="22"/>
</dbReference>
<dbReference type="InterPro" id="IPR018499">
    <property type="entry name" value="Tetraspanin/Peripherin"/>
</dbReference>
<dbReference type="STRING" id="43179.ENSSTOP00000011782"/>
<evidence type="ECO:0000256" key="2">
    <source>
        <dbReference type="ARBA" id="ARBA00006840"/>
    </source>
</evidence>
<sequence length="237" mass="25777">MAGASPCVKYSMFVFNFVFLLCGILILSIAIWIRASKDGQGAVNSGDNGANSHSSVNMLIAVGAITVVMSFLACYGALKENRCMLLLFFIGLFPILLMQLTAGILAAKFKPEAERALKATLRESAQLLSQTNEEGRKFQKTMVTFQKEFKCCGLISGAADWGSNFEEAYESCKCSNPSDSCITYTGRNVYKQTCEPVIRASVSNHLDVVIGLSFGLAAVEVLGMVFSMILICQIEKR</sequence>
<dbReference type="InterPro" id="IPR008952">
    <property type="entry name" value="Tetraspanin_EC2_sf"/>
</dbReference>
<keyword evidence="3" id="KW-1003">Cell membrane</keyword>
<evidence type="ECO:0000256" key="5">
    <source>
        <dbReference type="ARBA" id="ARBA00022989"/>
    </source>
</evidence>
<comment type="similarity">
    <text evidence="2 10">Belongs to the tetraspanin (TM4SF) family.</text>
</comment>
<keyword evidence="9" id="KW-1015">Disulfide bond</keyword>